<dbReference type="PANTHER" id="PTHR10961:SF7">
    <property type="entry name" value="FAD DEPENDENT OXIDOREDUCTASE DOMAIN-CONTAINING PROTEIN"/>
    <property type="match status" value="1"/>
</dbReference>
<evidence type="ECO:0000259" key="5">
    <source>
        <dbReference type="Pfam" id="PF01266"/>
    </source>
</evidence>
<feature type="domain" description="FAD dependent oxidoreductase" evidence="5">
    <location>
        <begin position="6"/>
        <end position="356"/>
    </location>
</feature>
<evidence type="ECO:0000313" key="7">
    <source>
        <dbReference type="Proteomes" id="UP001432000"/>
    </source>
</evidence>
<dbReference type="EMBL" id="CP147846">
    <property type="protein sequence ID" value="WXG68754.1"/>
    <property type="molecule type" value="Genomic_DNA"/>
</dbReference>
<protein>
    <submittedName>
        <fullName evidence="6">FAD-dependent oxidoreductase</fullName>
    </submittedName>
</protein>
<evidence type="ECO:0000256" key="3">
    <source>
        <dbReference type="ARBA" id="ARBA00022827"/>
    </source>
</evidence>
<keyword evidence="2" id="KW-0285">Flavoprotein</keyword>
<dbReference type="PANTHER" id="PTHR10961">
    <property type="entry name" value="PEROXISOMAL SARCOSINE OXIDASE"/>
    <property type="match status" value="1"/>
</dbReference>
<organism evidence="6 7">
    <name type="scientific">Rhodococcus sovatensis</name>
    <dbReference type="NCBI Taxonomy" id="1805840"/>
    <lineage>
        <taxon>Bacteria</taxon>
        <taxon>Bacillati</taxon>
        <taxon>Actinomycetota</taxon>
        <taxon>Actinomycetes</taxon>
        <taxon>Mycobacteriales</taxon>
        <taxon>Nocardiaceae</taxon>
        <taxon>Rhodococcus</taxon>
    </lineage>
</organism>
<dbReference type="RefSeq" id="WP_338889156.1">
    <property type="nucleotide sequence ID" value="NZ_CP147846.1"/>
</dbReference>
<evidence type="ECO:0000256" key="4">
    <source>
        <dbReference type="ARBA" id="ARBA00023002"/>
    </source>
</evidence>
<dbReference type="Pfam" id="PF01266">
    <property type="entry name" value="DAO"/>
    <property type="match status" value="1"/>
</dbReference>
<keyword evidence="7" id="KW-1185">Reference proteome</keyword>
<dbReference type="Gene3D" id="3.50.50.60">
    <property type="entry name" value="FAD/NAD(P)-binding domain"/>
    <property type="match status" value="1"/>
</dbReference>
<gene>
    <name evidence="6" type="ORF">WDS16_26830</name>
</gene>
<name>A0ABZ2PHX3_9NOCA</name>
<dbReference type="SUPFAM" id="SSF51905">
    <property type="entry name" value="FAD/NAD(P)-binding domain"/>
    <property type="match status" value="1"/>
</dbReference>
<sequence length="381" mass="41034">MKRRARVAVIGLGSVGSMTFWQLARRGIDVVGFEQFACGHPYGGAGGDNRLYRILSENPRYVPITRAAKDDWRALERDSGIDLLTTCGELYIAPESSAWMSKVLGNASAFGIDHSTLTPAQSRAQFPTIPVGDADIVVLERESGYVQAGASIAAAAHVGAEKGGTLLEHCAVTAVESTDDGVLITTADSEWLVDSVVVTTGAWANRLLGDRLPMFDVRRASVHWYPLRTPVGYTPDVYPIVERGDVDFGFAVWPTTDRQHIKVALMSTLDHRTDADDLGHTMPKKALDLIDSYVAEYVPDAIPTAIRHAFGVDACTQDGDFVVGPTEDDPRIVLGLGMNIRGFKMAAGMGRALADLASTGSTDIPLDGMSVRRFQSLPTVV</sequence>
<keyword evidence="4" id="KW-0560">Oxidoreductase</keyword>
<proteinExistence type="predicted"/>
<dbReference type="InterPro" id="IPR036188">
    <property type="entry name" value="FAD/NAD-bd_sf"/>
</dbReference>
<dbReference type="Gene3D" id="3.30.9.10">
    <property type="entry name" value="D-Amino Acid Oxidase, subunit A, domain 2"/>
    <property type="match status" value="1"/>
</dbReference>
<evidence type="ECO:0000256" key="2">
    <source>
        <dbReference type="ARBA" id="ARBA00022630"/>
    </source>
</evidence>
<evidence type="ECO:0000313" key="6">
    <source>
        <dbReference type="EMBL" id="WXG68754.1"/>
    </source>
</evidence>
<keyword evidence="3" id="KW-0274">FAD</keyword>
<dbReference type="InterPro" id="IPR006076">
    <property type="entry name" value="FAD-dep_OxRdtase"/>
</dbReference>
<dbReference type="InterPro" id="IPR045170">
    <property type="entry name" value="MTOX"/>
</dbReference>
<comment type="cofactor">
    <cofactor evidence="1">
        <name>FAD</name>
        <dbReference type="ChEBI" id="CHEBI:57692"/>
    </cofactor>
</comment>
<evidence type="ECO:0000256" key="1">
    <source>
        <dbReference type="ARBA" id="ARBA00001974"/>
    </source>
</evidence>
<reference evidence="6 7" key="1">
    <citation type="submission" date="2024-03" db="EMBL/GenBank/DDBJ databases">
        <title>Natural products discovery in diverse microorganisms through a two-stage MS feature dereplication strategy.</title>
        <authorList>
            <person name="Zhang R."/>
        </authorList>
    </citation>
    <scope>NUCLEOTIDE SEQUENCE [LARGE SCALE GENOMIC DNA]</scope>
    <source>
        <strain evidence="6 7">18930</strain>
    </source>
</reference>
<dbReference type="Proteomes" id="UP001432000">
    <property type="component" value="Chromosome"/>
</dbReference>
<accession>A0ABZ2PHX3</accession>